<dbReference type="SUPFAM" id="SSF51905">
    <property type="entry name" value="FAD/NAD(P)-binding domain"/>
    <property type="match status" value="1"/>
</dbReference>
<dbReference type="InterPro" id="IPR002938">
    <property type="entry name" value="FAD-bd"/>
</dbReference>
<dbReference type="PANTHER" id="PTHR43876">
    <property type="entry name" value="UBIQUINONE BIOSYNTHESIS MONOOXYGENASE COQ6, MITOCHONDRIAL"/>
    <property type="match status" value="1"/>
</dbReference>
<dbReference type="PANTHER" id="PTHR43876:SF7">
    <property type="entry name" value="UBIQUINONE BIOSYNTHESIS MONOOXYGENASE COQ6, MITOCHONDRIAL"/>
    <property type="match status" value="1"/>
</dbReference>
<organism evidence="2 3">
    <name type="scientific">Hevea brasiliensis</name>
    <name type="common">Para rubber tree</name>
    <name type="synonym">Siphonia brasiliensis</name>
    <dbReference type="NCBI Taxonomy" id="3981"/>
    <lineage>
        <taxon>Eukaryota</taxon>
        <taxon>Viridiplantae</taxon>
        <taxon>Streptophyta</taxon>
        <taxon>Embryophyta</taxon>
        <taxon>Tracheophyta</taxon>
        <taxon>Spermatophyta</taxon>
        <taxon>Magnoliopsida</taxon>
        <taxon>eudicotyledons</taxon>
        <taxon>Gunneridae</taxon>
        <taxon>Pentapetalae</taxon>
        <taxon>rosids</taxon>
        <taxon>fabids</taxon>
        <taxon>Malpighiales</taxon>
        <taxon>Euphorbiaceae</taxon>
        <taxon>Crotonoideae</taxon>
        <taxon>Micrandreae</taxon>
        <taxon>Hevea</taxon>
    </lineage>
</organism>
<dbReference type="GO" id="GO:0016120">
    <property type="term" value="P:carotene biosynthetic process"/>
    <property type="evidence" value="ECO:0007669"/>
    <property type="project" value="TreeGrafter"/>
</dbReference>
<dbReference type="InterPro" id="IPR018168">
    <property type="entry name" value="Ubi_Hdrlase_CS"/>
</dbReference>
<dbReference type="InterPro" id="IPR036188">
    <property type="entry name" value="FAD/NAD-bd_sf"/>
</dbReference>
<dbReference type="AlphaFoldDB" id="A0A6A6MP11"/>
<dbReference type="PROSITE" id="PS01304">
    <property type="entry name" value="UBIH"/>
    <property type="match status" value="1"/>
</dbReference>
<dbReference type="EMBL" id="JAAGAX010000005">
    <property type="protein sequence ID" value="KAF2314118.1"/>
    <property type="molecule type" value="Genomic_DNA"/>
</dbReference>
<evidence type="ECO:0000259" key="1">
    <source>
        <dbReference type="Pfam" id="PF01494"/>
    </source>
</evidence>
<dbReference type="Pfam" id="PF01494">
    <property type="entry name" value="FAD_binding_3"/>
    <property type="match status" value="1"/>
</dbReference>
<gene>
    <name evidence="2" type="ORF">GH714_022380</name>
</gene>
<feature type="domain" description="FAD-binding" evidence="1">
    <location>
        <begin position="123"/>
        <end position="153"/>
    </location>
</feature>
<reference evidence="2 3" key="1">
    <citation type="journal article" date="2020" name="Mol. Plant">
        <title>The Chromosome-Based Rubber Tree Genome Provides New Insights into Spurge Genome Evolution and Rubber Biosynthesis.</title>
        <authorList>
            <person name="Liu J."/>
            <person name="Shi C."/>
            <person name="Shi C.C."/>
            <person name="Li W."/>
            <person name="Zhang Q.J."/>
            <person name="Zhang Y."/>
            <person name="Li K."/>
            <person name="Lu H.F."/>
            <person name="Shi C."/>
            <person name="Zhu S.T."/>
            <person name="Xiao Z.Y."/>
            <person name="Nan H."/>
            <person name="Yue Y."/>
            <person name="Zhu X.G."/>
            <person name="Wu Y."/>
            <person name="Hong X.N."/>
            <person name="Fan G.Y."/>
            <person name="Tong Y."/>
            <person name="Zhang D."/>
            <person name="Mao C.L."/>
            <person name="Liu Y.L."/>
            <person name="Hao S.J."/>
            <person name="Liu W.Q."/>
            <person name="Lv M.Q."/>
            <person name="Zhang H.B."/>
            <person name="Liu Y."/>
            <person name="Hu-Tang G.R."/>
            <person name="Wang J.P."/>
            <person name="Wang J.H."/>
            <person name="Sun Y.H."/>
            <person name="Ni S.B."/>
            <person name="Chen W.B."/>
            <person name="Zhang X.C."/>
            <person name="Jiao Y.N."/>
            <person name="Eichler E.E."/>
            <person name="Li G.H."/>
            <person name="Liu X."/>
            <person name="Gao L.Z."/>
        </authorList>
    </citation>
    <scope>NUCLEOTIDE SEQUENCE [LARGE SCALE GENOMIC DNA]</scope>
    <source>
        <strain evidence="3">cv. GT1</strain>
        <tissue evidence="2">Leaf</tissue>
    </source>
</reference>
<name>A0A6A6MP11_HEVBR</name>
<evidence type="ECO:0000313" key="3">
    <source>
        <dbReference type="Proteomes" id="UP000467840"/>
    </source>
</evidence>
<accession>A0A6A6MP11</accession>
<dbReference type="GO" id="GO:0016123">
    <property type="term" value="P:xanthophyll biosynthetic process"/>
    <property type="evidence" value="ECO:0007669"/>
    <property type="project" value="TreeGrafter"/>
</dbReference>
<dbReference type="InterPro" id="IPR051205">
    <property type="entry name" value="UbiH/COQ6_monooxygenase"/>
</dbReference>
<protein>
    <recommendedName>
        <fullName evidence="1">FAD-binding domain-containing protein</fullName>
    </recommendedName>
</protein>
<dbReference type="GO" id="GO:0071949">
    <property type="term" value="F:FAD binding"/>
    <property type="evidence" value="ECO:0007669"/>
    <property type="project" value="InterPro"/>
</dbReference>
<keyword evidence="3" id="KW-1185">Reference proteome</keyword>
<proteinExistence type="predicted"/>
<evidence type="ECO:0000313" key="2">
    <source>
        <dbReference type="EMBL" id="KAF2314118.1"/>
    </source>
</evidence>
<dbReference type="Proteomes" id="UP000467840">
    <property type="component" value="Chromosome 15"/>
</dbReference>
<dbReference type="Gene3D" id="3.50.50.60">
    <property type="entry name" value="FAD/NAD(P)-binding domain"/>
    <property type="match status" value="1"/>
</dbReference>
<sequence length="178" mass="19623">MSSLLQLRIQWIGLFHPDQTNEINLQNLYNVKLAYAGYLQMIMLLCFAPKNVDGDGLIFGGGVVLGFQVGERWLDIRSSCVVENRVLHSSLFSLVEFHQKWSSSARMAFPPSLMHSKNCASKCVVLVGDAAHTVHPLAGQGVNLGFGDAFPFSRVNAKVIAVDTDIGEVHHLLDFLII</sequence>
<comment type="caution">
    <text evidence="2">The sequence shown here is derived from an EMBL/GenBank/DDBJ whole genome shotgun (WGS) entry which is preliminary data.</text>
</comment>
<dbReference type="GO" id="GO:0005739">
    <property type="term" value="C:mitochondrion"/>
    <property type="evidence" value="ECO:0007669"/>
    <property type="project" value="TreeGrafter"/>
</dbReference>